<dbReference type="PANTHER" id="PTHR45651">
    <property type="entry name" value="CYCLIC NUCLEOTIDE-GATED ION CHANNEL 15-RELATED-RELATED"/>
    <property type="match status" value="1"/>
</dbReference>
<keyword evidence="1" id="KW-1071">Ligand-gated ion channel</keyword>
<dbReference type="SUPFAM" id="SSF51206">
    <property type="entry name" value="cAMP-binding domain-like"/>
    <property type="match status" value="1"/>
</dbReference>
<gene>
    <name evidence="5" type="ORF">KC19_10G084900</name>
</gene>
<feature type="transmembrane region" description="Helical" evidence="3">
    <location>
        <begin position="438"/>
        <end position="466"/>
    </location>
</feature>
<keyword evidence="1" id="KW-0406">Ion transport</keyword>
<name>A0A8T0GLR5_CERPU</name>
<evidence type="ECO:0000313" key="6">
    <source>
        <dbReference type="Proteomes" id="UP000822688"/>
    </source>
</evidence>
<organism evidence="5 6">
    <name type="scientific">Ceratodon purpureus</name>
    <name type="common">Fire moss</name>
    <name type="synonym">Dicranum purpureum</name>
    <dbReference type="NCBI Taxonomy" id="3225"/>
    <lineage>
        <taxon>Eukaryota</taxon>
        <taxon>Viridiplantae</taxon>
        <taxon>Streptophyta</taxon>
        <taxon>Embryophyta</taxon>
        <taxon>Bryophyta</taxon>
        <taxon>Bryophytina</taxon>
        <taxon>Bryopsida</taxon>
        <taxon>Dicranidae</taxon>
        <taxon>Pseudoditrichales</taxon>
        <taxon>Ditrichaceae</taxon>
        <taxon>Ceratodon</taxon>
    </lineage>
</organism>
<dbReference type="Gene3D" id="1.10.287.630">
    <property type="entry name" value="Helix hairpin bin"/>
    <property type="match status" value="1"/>
</dbReference>
<dbReference type="InterPro" id="IPR018490">
    <property type="entry name" value="cNMP-bd_dom_sf"/>
</dbReference>
<comment type="caution">
    <text evidence="5">The sequence shown here is derived from an EMBL/GenBank/DDBJ whole genome shotgun (WGS) entry which is preliminary data.</text>
</comment>
<dbReference type="InterPro" id="IPR014710">
    <property type="entry name" value="RmlC-like_jellyroll"/>
</dbReference>
<dbReference type="PROSITE" id="PS50042">
    <property type="entry name" value="CNMP_BINDING_3"/>
    <property type="match status" value="1"/>
</dbReference>
<feature type="transmembrane region" description="Helical" evidence="3">
    <location>
        <begin position="414"/>
        <end position="432"/>
    </location>
</feature>
<protein>
    <recommendedName>
        <fullName evidence="4">Cyclic nucleotide-binding domain-containing protein</fullName>
    </recommendedName>
</protein>
<feature type="transmembrane region" description="Helical" evidence="3">
    <location>
        <begin position="268"/>
        <end position="291"/>
    </location>
</feature>
<dbReference type="AlphaFoldDB" id="A0A8T0GLR5"/>
<dbReference type="GO" id="GO:0016020">
    <property type="term" value="C:membrane"/>
    <property type="evidence" value="ECO:0007669"/>
    <property type="project" value="UniProtKB-SubCell"/>
</dbReference>
<keyword evidence="3" id="KW-0472">Membrane</keyword>
<keyword evidence="3" id="KW-0812">Transmembrane</keyword>
<feature type="domain" description="Cyclic nucleotide-binding" evidence="4">
    <location>
        <begin position="545"/>
        <end position="614"/>
    </location>
</feature>
<keyword evidence="2" id="KW-0407">Ion channel</keyword>
<dbReference type="GO" id="GO:0034220">
    <property type="term" value="P:monoatomic ion transmembrane transport"/>
    <property type="evidence" value="ECO:0007669"/>
    <property type="project" value="UniProtKB-KW"/>
</dbReference>
<evidence type="ECO:0000256" key="2">
    <source>
        <dbReference type="ARBA" id="ARBA00023303"/>
    </source>
</evidence>
<evidence type="ECO:0000259" key="4">
    <source>
        <dbReference type="PROSITE" id="PS50042"/>
    </source>
</evidence>
<accession>A0A8T0GLR5</accession>
<feature type="transmembrane region" description="Helical" evidence="3">
    <location>
        <begin position="231"/>
        <end position="256"/>
    </location>
</feature>
<evidence type="ECO:0000256" key="3">
    <source>
        <dbReference type="SAM" id="Phobius"/>
    </source>
</evidence>
<sequence length="751" mass="85752">MAPFACLHQRDDDCDGDEGAALSRGISAKFAKAEPMNMSSSKVFPRPEISPVHNKTLSVSLSREKSSHPAVSYSWSRPREEVIDDSEICYARTGLERSNQQGKRRLSSLSSRKHSFSSRRQKENEGWIFGKVLDPQSKGIRRCNRLFLLSCVLGIALDPLFLSVISINPKLSCLYVQKGNLIALTTLRAFIDFAYLTQIWMQLKTAYVSKESLVLGRGELVWDARKIARNYLFPLSGFAFDIYILLPLPQIMLWVVTPRLIESGRDPTKCITFIFVTFLVQYLPKVVHTALMVRRLQHVTGYIFGTASSGFFLNLLAYFISAHVAGSFWYLLTVQRVETCLNLQCAGSADCPSTSFGCPIPVSFGHQPDDLARMTWSQNTSVQGCLNANADNFQYGIYLWAVPLVTDGRFIQKILYPLFWGVMTFSSFGNALTPSNHFVEVLFAITVITCGLLLFTLLIGNIQVFLHSITSKKSEMQLRIRDLEWWMRRRQLPHRLRVRVRQQERSRWAATRGVDEEALVSNLPEGLRRDIKRHLCLDLLKKVPLFEQLDDLILNNICDRLKPVLFIKEEPIIYEGNPVRQMLFFVRGRVLSMYRIHDNKMSNCSLGPGDFFGDELISWCLSKSTGRLPLANASLITLEMTEAFSLSATDLKYITDHFRYKVVSEQLKRTTRYYSTTWRMWAAMAIQLAWRRFKARRSKFYSGPLNFAPLHEGNLGFHAVQQDRLRMFTAMMTCPKPADNWGSEICSGAEN</sequence>
<dbReference type="EMBL" id="CM026431">
    <property type="protein sequence ID" value="KAG0559184.1"/>
    <property type="molecule type" value="Genomic_DNA"/>
</dbReference>
<feature type="transmembrane region" description="Helical" evidence="3">
    <location>
        <begin position="311"/>
        <end position="332"/>
    </location>
</feature>
<dbReference type="Gene3D" id="2.60.120.10">
    <property type="entry name" value="Jelly Rolls"/>
    <property type="match status" value="1"/>
</dbReference>
<dbReference type="Proteomes" id="UP000822688">
    <property type="component" value="Chromosome 10"/>
</dbReference>
<dbReference type="CDD" id="cd00038">
    <property type="entry name" value="CAP_ED"/>
    <property type="match status" value="1"/>
</dbReference>
<keyword evidence="6" id="KW-1185">Reference proteome</keyword>
<dbReference type="InterPro" id="IPR000595">
    <property type="entry name" value="cNMP-bd_dom"/>
</dbReference>
<reference evidence="5" key="1">
    <citation type="submission" date="2020-06" db="EMBL/GenBank/DDBJ databases">
        <title>WGS assembly of Ceratodon purpureus strain R40.</title>
        <authorList>
            <person name="Carey S.B."/>
            <person name="Jenkins J."/>
            <person name="Shu S."/>
            <person name="Lovell J.T."/>
            <person name="Sreedasyam A."/>
            <person name="Maumus F."/>
            <person name="Tiley G.P."/>
            <person name="Fernandez-Pozo N."/>
            <person name="Barry K."/>
            <person name="Chen C."/>
            <person name="Wang M."/>
            <person name="Lipzen A."/>
            <person name="Daum C."/>
            <person name="Saski C.A."/>
            <person name="Payton A.C."/>
            <person name="Mcbreen J.C."/>
            <person name="Conrad R.E."/>
            <person name="Kollar L.M."/>
            <person name="Olsson S."/>
            <person name="Huttunen S."/>
            <person name="Landis J.B."/>
            <person name="Wickett N.J."/>
            <person name="Johnson M.G."/>
            <person name="Rensing S.A."/>
            <person name="Grimwood J."/>
            <person name="Schmutz J."/>
            <person name="Mcdaniel S.F."/>
        </authorList>
    </citation>
    <scope>NUCLEOTIDE SEQUENCE</scope>
    <source>
        <strain evidence="5">R40</strain>
    </source>
</reference>
<proteinExistence type="predicted"/>
<keyword evidence="3" id="KW-1133">Transmembrane helix</keyword>
<dbReference type="PANTHER" id="PTHR45651:SF14">
    <property type="entry name" value="CYCLIC NUCLEOTIDE-GATED ION CHANNEL 4"/>
    <property type="match status" value="1"/>
</dbReference>
<keyword evidence="1" id="KW-0813">Transport</keyword>
<feature type="transmembrane region" description="Helical" evidence="3">
    <location>
        <begin position="146"/>
        <end position="167"/>
    </location>
</feature>
<evidence type="ECO:0000256" key="1">
    <source>
        <dbReference type="ARBA" id="ARBA00023286"/>
    </source>
</evidence>
<dbReference type="SUPFAM" id="SSF81324">
    <property type="entry name" value="Voltage-gated potassium channels"/>
    <property type="match status" value="1"/>
</dbReference>
<evidence type="ECO:0000313" key="5">
    <source>
        <dbReference type="EMBL" id="KAG0559184.1"/>
    </source>
</evidence>